<sequence length="251" mass="28118">MLKIEHLSCGYGGPPIVKDISFQVKEGEKLCILGPNGCGKTTLLRALAGLLPSSGTMELLNNNLRTMPVRQRAKKMALMSQFSPATFDYTVYETVMLGRYAHQTKGLLSGESSKDRHAVEESLRLTGTWDLREHLVTRLSGGQLQRVFLARTFAQEPQIILLDEPTNHLDLRYQVELIESLKTWSCAGGRCVVGVFHDMNLALSFADTLLLLNHGQIEHCSKLDDFDLSLLDKLYSMDVRGHMVASLQRWV</sequence>
<evidence type="ECO:0000313" key="2">
    <source>
        <dbReference type="Proteomes" id="UP000304953"/>
    </source>
</evidence>
<gene>
    <name evidence="1" type="ORF">E5329_12275</name>
</gene>
<keyword evidence="1" id="KW-0547">Nucleotide-binding</keyword>
<organism evidence="1 2">
    <name type="scientific">Petralouisia muris</name>
    <dbReference type="NCBI Taxonomy" id="3032872"/>
    <lineage>
        <taxon>Bacteria</taxon>
        <taxon>Bacillati</taxon>
        <taxon>Bacillota</taxon>
        <taxon>Clostridia</taxon>
        <taxon>Lachnospirales</taxon>
        <taxon>Lachnospiraceae</taxon>
        <taxon>Petralouisia</taxon>
    </lineage>
</organism>
<dbReference type="Proteomes" id="UP000304953">
    <property type="component" value="Unassembled WGS sequence"/>
</dbReference>
<keyword evidence="2" id="KW-1185">Reference proteome</keyword>
<keyword evidence="1" id="KW-0067">ATP-binding</keyword>
<evidence type="ECO:0000313" key="1">
    <source>
        <dbReference type="EMBL" id="TGY95929.1"/>
    </source>
</evidence>
<accession>A0AC61RVP1</accession>
<reference evidence="1" key="1">
    <citation type="submission" date="2019-04" db="EMBL/GenBank/DDBJ databases">
        <title>Microbes associate with the intestines of laboratory mice.</title>
        <authorList>
            <person name="Navarre W."/>
            <person name="Wong E."/>
            <person name="Huang K."/>
            <person name="Tropini C."/>
            <person name="Ng K."/>
            <person name="Yu B."/>
        </authorList>
    </citation>
    <scope>NUCLEOTIDE SEQUENCE</scope>
    <source>
        <strain evidence="1">NM01_1-7b</strain>
    </source>
</reference>
<proteinExistence type="predicted"/>
<protein>
    <submittedName>
        <fullName evidence="1">ABC transporter ATP-binding protein</fullName>
    </submittedName>
</protein>
<name>A0AC61RVP1_9FIRM</name>
<dbReference type="EMBL" id="SRYA01000022">
    <property type="protein sequence ID" value="TGY95929.1"/>
    <property type="molecule type" value="Genomic_DNA"/>
</dbReference>
<comment type="caution">
    <text evidence="1">The sequence shown here is derived from an EMBL/GenBank/DDBJ whole genome shotgun (WGS) entry which is preliminary data.</text>
</comment>